<feature type="transmembrane region" description="Helical" evidence="9">
    <location>
        <begin position="401"/>
        <end position="424"/>
    </location>
</feature>
<evidence type="ECO:0000256" key="1">
    <source>
        <dbReference type="ARBA" id="ARBA00004651"/>
    </source>
</evidence>
<dbReference type="InterPro" id="IPR035906">
    <property type="entry name" value="MetI-like_sf"/>
</dbReference>
<reference evidence="12" key="1">
    <citation type="submission" date="2022-08" db="EMBL/GenBank/DDBJ databases">
        <title>The genomic sequence of strain Paenibacillus sp. SCIV0701.</title>
        <authorList>
            <person name="Zhao H."/>
        </authorList>
    </citation>
    <scope>NUCLEOTIDE SEQUENCE</scope>
    <source>
        <strain evidence="12">SCIV0701</strain>
    </source>
</reference>
<evidence type="ECO:0000256" key="5">
    <source>
        <dbReference type="ARBA" id="ARBA00022597"/>
    </source>
</evidence>
<dbReference type="EMBL" id="JANIPJ010000019">
    <property type="protein sequence ID" value="MCR2806678.1"/>
    <property type="molecule type" value="Genomic_DNA"/>
</dbReference>
<protein>
    <recommendedName>
        <fullName evidence="10">Maltose/maltodextrin transport system permease protein</fullName>
    </recommendedName>
</protein>
<evidence type="ECO:0000259" key="11">
    <source>
        <dbReference type="PROSITE" id="PS50928"/>
    </source>
</evidence>
<comment type="similarity">
    <text evidence="2 10">Belongs to the binding-protein-dependent transport system permease family. MalFG subfamily.</text>
</comment>
<evidence type="ECO:0000256" key="3">
    <source>
        <dbReference type="ARBA" id="ARBA00022448"/>
    </source>
</evidence>
<dbReference type="RefSeq" id="WP_257450379.1">
    <property type="nucleotide sequence ID" value="NZ_JANIPJ010000019.1"/>
</dbReference>
<keyword evidence="6 9" id="KW-0812">Transmembrane</keyword>
<dbReference type="GO" id="GO:0042956">
    <property type="term" value="P:maltodextrin transmembrane transport"/>
    <property type="evidence" value="ECO:0007669"/>
    <property type="project" value="TreeGrafter"/>
</dbReference>
<dbReference type="PANTHER" id="PTHR47314">
    <property type="entry name" value="MALTOSE/MALTODEXTRIN TRANSPORT SYSTEM PERMEASE PROTEIN MALF"/>
    <property type="match status" value="1"/>
</dbReference>
<name>A0A9X2SCE0_9BACL</name>
<feature type="transmembrane region" description="Helical" evidence="9">
    <location>
        <begin position="337"/>
        <end position="357"/>
    </location>
</feature>
<feature type="transmembrane region" description="Helical" evidence="9">
    <location>
        <begin position="237"/>
        <end position="257"/>
    </location>
</feature>
<proteinExistence type="inferred from homology"/>
<dbReference type="SUPFAM" id="SSF160964">
    <property type="entry name" value="MalF N-terminal region-like"/>
    <property type="match status" value="1"/>
</dbReference>
<evidence type="ECO:0000313" key="12">
    <source>
        <dbReference type="EMBL" id="MCR2806678.1"/>
    </source>
</evidence>
<keyword evidence="5 10" id="KW-0762">Sugar transport</keyword>
<gene>
    <name evidence="12" type="ORF">NQZ67_22610</name>
</gene>
<keyword evidence="4 10" id="KW-1003">Cell membrane</keyword>
<feature type="transmembrane region" description="Helical" evidence="9">
    <location>
        <begin position="291"/>
        <end position="316"/>
    </location>
</feature>
<keyword evidence="7 9" id="KW-1133">Transmembrane helix</keyword>
<dbReference type="PANTHER" id="PTHR47314:SF1">
    <property type="entry name" value="MALTOSE_MALTODEXTRIN TRANSPORT SYSTEM PERMEASE PROTEIN MALF"/>
    <property type="match status" value="1"/>
</dbReference>
<evidence type="ECO:0000256" key="7">
    <source>
        <dbReference type="ARBA" id="ARBA00022989"/>
    </source>
</evidence>
<evidence type="ECO:0000256" key="8">
    <source>
        <dbReference type="ARBA" id="ARBA00023136"/>
    </source>
</evidence>
<dbReference type="PROSITE" id="PS50928">
    <property type="entry name" value="ABC_TM1"/>
    <property type="match status" value="1"/>
</dbReference>
<feature type="transmembrane region" description="Helical" evidence="9">
    <location>
        <begin position="80"/>
        <end position="104"/>
    </location>
</feature>
<evidence type="ECO:0000256" key="9">
    <source>
        <dbReference type="RuleBase" id="RU363032"/>
    </source>
</evidence>
<evidence type="ECO:0000256" key="6">
    <source>
        <dbReference type="ARBA" id="ARBA00022692"/>
    </source>
</evidence>
<dbReference type="Pfam" id="PF00528">
    <property type="entry name" value="BPD_transp_1"/>
    <property type="match status" value="1"/>
</dbReference>
<comment type="caution">
    <text evidence="12">The sequence shown here is derived from an EMBL/GenBank/DDBJ whole genome shotgun (WGS) entry which is preliminary data.</text>
</comment>
<keyword evidence="8 9" id="KW-0472">Membrane</keyword>
<evidence type="ECO:0000313" key="13">
    <source>
        <dbReference type="Proteomes" id="UP001141950"/>
    </source>
</evidence>
<dbReference type="SUPFAM" id="SSF161098">
    <property type="entry name" value="MetI-like"/>
    <property type="match status" value="1"/>
</dbReference>
<dbReference type="CDD" id="cd06261">
    <property type="entry name" value="TM_PBP2"/>
    <property type="match status" value="1"/>
</dbReference>
<evidence type="ECO:0000256" key="4">
    <source>
        <dbReference type="ARBA" id="ARBA00022475"/>
    </source>
</evidence>
<evidence type="ECO:0000256" key="10">
    <source>
        <dbReference type="RuleBase" id="RU367050"/>
    </source>
</evidence>
<dbReference type="AlphaFoldDB" id="A0A9X2SCE0"/>
<dbReference type="Proteomes" id="UP001141950">
    <property type="component" value="Unassembled WGS sequence"/>
</dbReference>
<accession>A0A9X2SCE0</accession>
<dbReference type="InterPro" id="IPR000515">
    <property type="entry name" value="MetI-like"/>
</dbReference>
<organism evidence="12 13">
    <name type="scientific">Paenibacillus soyae</name>
    <dbReference type="NCBI Taxonomy" id="2969249"/>
    <lineage>
        <taxon>Bacteria</taxon>
        <taxon>Bacillati</taxon>
        <taxon>Bacillota</taxon>
        <taxon>Bacilli</taxon>
        <taxon>Bacillales</taxon>
        <taxon>Paenibacillaceae</taxon>
        <taxon>Paenibacillus</taxon>
    </lineage>
</organism>
<feature type="transmembrane region" description="Helical" evidence="9">
    <location>
        <begin position="135"/>
        <end position="163"/>
    </location>
</feature>
<dbReference type="Gene3D" id="1.10.3720.10">
    <property type="entry name" value="MetI-like"/>
    <property type="match status" value="1"/>
</dbReference>
<keyword evidence="3 9" id="KW-0813">Transport</keyword>
<feature type="transmembrane region" description="Helical" evidence="9">
    <location>
        <begin position="201"/>
        <end position="225"/>
    </location>
</feature>
<keyword evidence="13" id="KW-1185">Reference proteome</keyword>
<feature type="domain" description="ABC transmembrane type-1" evidence="11">
    <location>
        <begin position="202"/>
        <end position="422"/>
    </location>
</feature>
<comment type="subcellular location">
    <subcellularLocation>
        <location evidence="1 9">Cell membrane</location>
        <topology evidence="1 9">Multi-pass membrane protein</topology>
    </subcellularLocation>
</comment>
<evidence type="ECO:0000256" key="2">
    <source>
        <dbReference type="ARBA" id="ARBA00009047"/>
    </source>
</evidence>
<feature type="transmembrane region" description="Helical" evidence="9">
    <location>
        <begin position="30"/>
        <end position="48"/>
    </location>
</feature>
<comment type="function">
    <text evidence="10">Part of the ABC transporter complex MalEFGK involved in maltose/maltodextrin import. Probably responsible for the translocation of the substrate across the membrane.</text>
</comment>
<dbReference type="GO" id="GO:1990060">
    <property type="term" value="C:maltose transport complex"/>
    <property type="evidence" value="ECO:0007669"/>
    <property type="project" value="TreeGrafter"/>
</dbReference>
<sequence length="436" mass="49025">MTAHRIAGAWLSVLLPGLGQLYHRQLGKGLSFAAVAAAGWYAIVFQLAERIEGLLTLGTNPSGFRKVGKLSVMMEGDHSIFLMVEGLIALFLAFLFAAFYLLCVRDAYRTGMLRERGDVPPRLKESLKQAGYKHFAYVVLFIPLSAVLFLTVLPLVFSILLAFTNYADPVLPPAHLLDWVGLQNFVNMLRMDIWSGTFTGILSWTIVWAVLATVTTYVGGVLVAILISQPRLRWKRFWRTALIVPFAIPNMVSLLVMRNMFNNQFGPVNRYLAYFGIEGIPWLTDPFWAKATVILVNMWIGMPVTMILAFGVLTTIPKDWYEAAEVDGAGTFQKLRHITFPMVLFSTAPLLIMQFAGNMNNFNVIYLLTNGDPVNIDYQFAGHTDLLVTWLYKLALNQSQFSYASVIGIAIFLIVASLSIWSYTRTKSYREEDMIQ</sequence>
<dbReference type="GO" id="GO:0015423">
    <property type="term" value="F:ABC-type maltose transporter activity"/>
    <property type="evidence" value="ECO:0007669"/>
    <property type="project" value="TreeGrafter"/>
</dbReference>